<organism evidence="5">
    <name type="scientific">Soboliphyme baturini</name>
    <dbReference type="NCBI Taxonomy" id="241478"/>
    <lineage>
        <taxon>Eukaryota</taxon>
        <taxon>Metazoa</taxon>
        <taxon>Ecdysozoa</taxon>
        <taxon>Nematoda</taxon>
        <taxon>Enoplea</taxon>
        <taxon>Dorylaimia</taxon>
        <taxon>Dioctophymatida</taxon>
        <taxon>Dioctophymatoidea</taxon>
        <taxon>Soboliphymatidae</taxon>
        <taxon>Soboliphyme</taxon>
    </lineage>
</organism>
<evidence type="ECO:0000256" key="1">
    <source>
        <dbReference type="SAM" id="SignalP"/>
    </source>
</evidence>
<name>A0A183IZC2_9BILA</name>
<protein>
    <submittedName>
        <fullName evidence="5">BPI2 domain-containing protein</fullName>
    </submittedName>
</protein>
<dbReference type="PANTHER" id="PTHR10504:SF131">
    <property type="entry name" value="BPI2 DOMAIN-CONTAINING PROTEIN"/>
    <property type="match status" value="1"/>
</dbReference>
<dbReference type="GO" id="GO:0005615">
    <property type="term" value="C:extracellular space"/>
    <property type="evidence" value="ECO:0007669"/>
    <property type="project" value="TreeGrafter"/>
</dbReference>
<proteinExistence type="predicted"/>
<dbReference type="InterPro" id="IPR017943">
    <property type="entry name" value="Bactericidal_perm-incr_a/b_dom"/>
</dbReference>
<reference evidence="3 4" key="2">
    <citation type="submission" date="2018-11" db="EMBL/GenBank/DDBJ databases">
        <authorList>
            <consortium name="Pathogen Informatics"/>
        </authorList>
    </citation>
    <scope>NUCLEOTIDE SEQUENCE [LARGE SCALE GENOMIC DNA]</scope>
</reference>
<evidence type="ECO:0000313" key="5">
    <source>
        <dbReference type="WBParaSite" id="SBAD_0000929501-mRNA-1"/>
    </source>
</evidence>
<dbReference type="InterPro" id="IPR001124">
    <property type="entry name" value="Lipid-bd_serum_glycop_C"/>
</dbReference>
<dbReference type="EMBL" id="UZAM01012167">
    <property type="protein sequence ID" value="VDP20390.1"/>
    <property type="molecule type" value="Genomic_DNA"/>
</dbReference>
<accession>A0A183IZC2</accession>
<feature type="domain" description="Lipid-binding serum glycoprotein C-terminal" evidence="2">
    <location>
        <begin position="272"/>
        <end position="382"/>
    </location>
</feature>
<dbReference type="Pfam" id="PF02886">
    <property type="entry name" value="LBP_BPI_CETP_C"/>
    <property type="match status" value="1"/>
</dbReference>
<feature type="signal peptide" evidence="1">
    <location>
        <begin position="1"/>
        <end position="20"/>
    </location>
</feature>
<keyword evidence="1" id="KW-0732">Signal</keyword>
<sequence length="437" mass="48769">MAIENLGVVFVLLSVSLTAATIVRGGGVRKEVAMDGLKGNPGLLLRINSKAFSILKPIIVKTIEEQVKSMQSKQMVAELKNGQISIKDIVFQRYQKPNHVSITLENTPAQQGQLNTKLQRCEVNIFDVDFDLERPGIFGPLIRIFRRRVYAKIFDGVNSYICAKVRDLVEMNLNRYLSILPTNVPMMPDAKILVDGESSRSAIDMFLNIPGLRFDTPSKVALLRKLVIDLALVTDPFITNQYAETAHVGAITFNDQKTVPFHPKTILLGPYKPTRSFAVIASDFVINSFLYSLFQRNVLHLDFHPKFAPELRDILQVPCSSQFCLGAVVPTFQTTYQGYNVAVLFAPVVAPAVVSFNNRVDFLTDGLLKVLARNGSSTKEVLIASLKMRKGYQIPKIDAFELLNPVLIIRRNAFIIDSDIDLPLSAIEMMVAHLLSY</sequence>
<dbReference type="PANTHER" id="PTHR10504">
    <property type="entry name" value="BACTERICIDAL PERMEABILITY-INCREASING BPI PROTEIN-RELATED"/>
    <property type="match status" value="1"/>
</dbReference>
<dbReference type="AlphaFoldDB" id="A0A183IZC2"/>
<evidence type="ECO:0000313" key="4">
    <source>
        <dbReference type="Proteomes" id="UP000270296"/>
    </source>
</evidence>
<gene>
    <name evidence="3" type="ORF">SBAD_LOCUS8971</name>
</gene>
<reference evidence="5" key="1">
    <citation type="submission" date="2016-06" db="UniProtKB">
        <authorList>
            <consortium name="WormBaseParasite"/>
        </authorList>
    </citation>
    <scope>IDENTIFICATION</scope>
</reference>
<dbReference type="SUPFAM" id="SSF55394">
    <property type="entry name" value="Bactericidal permeability-increasing protein, BPI"/>
    <property type="match status" value="2"/>
</dbReference>
<feature type="chain" id="PRO_5043140330" evidence="1">
    <location>
        <begin position="21"/>
        <end position="437"/>
    </location>
</feature>
<evidence type="ECO:0000259" key="2">
    <source>
        <dbReference type="Pfam" id="PF02886"/>
    </source>
</evidence>
<keyword evidence="4" id="KW-1185">Reference proteome</keyword>
<dbReference type="GO" id="GO:0008289">
    <property type="term" value="F:lipid binding"/>
    <property type="evidence" value="ECO:0007669"/>
    <property type="project" value="InterPro"/>
</dbReference>
<dbReference type="Gene3D" id="3.15.20.10">
    <property type="entry name" value="Bactericidal permeability-increasing protein, domain 2"/>
    <property type="match status" value="2"/>
</dbReference>
<dbReference type="InterPro" id="IPR032942">
    <property type="entry name" value="BPI/LBP/Plunc"/>
</dbReference>
<dbReference type="Proteomes" id="UP000270296">
    <property type="component" value="Unassembled WGS sequence"/>
</dbReference>
<dbReference type="WBParaSite" id="SBAD_0000929501-mRNA-1">
    <property type="protein sequence ID" value="SBAD_0000929501-mRNA-1"/>
    <property type="gene ID" value="SBAD_0000929501"/>
</dbReference>
<evidence type="ECO:0000313" key="3">
    <source>
        <dbReference type="EMBL" id="VDP20390.1"/>
    </source>
</evidence>
<dbReference type="Gene3D" id="3.15.10.10">
    <property type="entry name" value="Bactericidal permeability-increasing protein, domain 1"/>
    <property type="match status" value="1"/>
</dbReference>